<reference evidence="1 2" key="1">
    <citation type="submission" date="2020-08" db="EMBL/GenBank/DDBJ databases">
        <title>The Agave Microbiome: Exploring the role of microbial communities in plant adaptations to desert environments.</title>
        <authorList>
            <person name="Partida-Martinez L.P."/>
        </authorList>
    </citation>
    <scope>NUCLEOTIDE SEQUENCE [LARGE SCALE GENOMIC DNA]</scope>
    <source>
        <strain evidence="1 2">AS3.13</strain>
    </source>
</reference>
<organism evidence="1 2">
    <name type="scientific">Sphingomonas endophytica</name>
    <dbReference type="NCBI Taxonomy" id="869719"/>
    <lineage>
        <taxon>Bacteria</taxon>
        <taxon>Pseudomonadati</taxon>
        <taxon>Pseudomonadota</taxon>
        <taxon>Alphaproteobacteria</taxon>
        <taxon>Sphingomonadales</taxon>
        <taxon>Sphingomonadaceae</taxon>
        <taxon>Sphingomonas</taxon>
    </lineage>
</organism>
<reference evidence="1 2" key="2">
    <citation type="submission" date="2020-08" db="EMBL/GenBank/DDBJ databases">
        <authorList>
            <person name="Partida-Martinez L."/>
            <person name="Huntemann M."/>
            <person name="Clum A."/>
            <person name="Wang J."/>
            <person name="Palaniappan K."/>
            <person name="Ritter S."/>
            <person name="Chen I.-M."/>
            <person name="Stamatis D."/>
            <person name="Reddy T."/>
            <person name="O'Malley R."/>
            <person name="Daum C."/>
            <person name="Shapiro N."/>
            <person name="Ivanova N."/>
            <person name="Kyrpides N."/>
            <person name="Woyke T."/>
        </authorList>
    </citation>
    <scope>NUCLEOTIDE SEQUENCE [LARGE SCALE GENOMIC DNA]</scope>
    <source>
        <strain evidence="1 2">AS3.13</strain>
    </source>
</reference>
<dbReference type="AlphaFoldDB" id="A0A7X0JBY9"/>
<protein>
    <recommendedName>
        <fullName evidence="3">Tox-REase-5 domain-containing protein</fullName>
    </recommendedName>
</protein>
<accession>A0A7X0JBY9</accession>
<dbReference type="EMBL" id="JACHBT010000008">
    <property type="protein sequence ID" value="MBB6504824.1"/>
    <property type="molecule type" value="Genomic_DNA"/>
</dbReference>
<name>A0A7X0JBY9_9SPHN</name>
<comment type="caution">
    <text evidence="1">The sequence shown here is derived from an EMBL/GenBank/DDBJ whole genome shotgun (WGS) entry which is preliminary data.</text>
</comment>
<sequence length="107" mass="12145">MPPWKQYNDTAPGAQPGYALALTLTLPDGSQQEVRFDGIEGDYVIDRKWSIVDSACGREQAFRQSAVLEQQRLFATWEVPSQQQKTRAVHFLKKLGIRNIKVRMVAP</sequence>
<dbReference type="RefSeq" id="WP_184505291.1">
    <property type="nucleotide sequence ID" value="NZ_JACHBT010000008.1"/>
</dbReference>
<gene>
    <name evidence="1" type="ORF">F4693_001801</name>
</gene>
<evidence type="ECO:0000313" key="1">
    <source>
        <dbReference type="EMBL" id="MBB6504824.1"/>
    </source>
</evidence>
<dbReference type="Proteomes" id="UP000522313">
    <property type="component" value="Unassembled WGS sequence"/>
</dbReference>
<proteinExistence type="predicted"/>
<evidence type="ECO:0008006" key="3">
    <source>
        <dbReference type="Google" id="ProtNLM"/>
    </source>
</evidence>
<evidence type="ECO:0000313" key="2">
    <source>
        <dbReference type="Proteomes" id="UP000522313"/>
    </source>
</evidence>